<comment type="caution">
    <text evidence="1">The sequence shown here is derived from an EMBL/GenBank/DDBJ whole genome shotgun (WGS) entry which is preliminary data.</text>
</comment>
<organism evidence="1 2">
    <name type="scientific">Streptomyces misionensis</name>
    <dbReference type="NCBI Taxonomy" id="67331"/>
    <lineage>
        <taxon>Bacteria</taxon>
        <taxon>Bacillati</taxon>
        <taxon>Actinomycetota</taxon>
        <taxon>Actinomycetes</taxon>
        <taxon>Kitasatosporales</taxon>
        <taxon>Streptomycetaceae</taxon>
        <taxon>Streptomyces</taxon>
    </lineage>
</organism>
<accession>A0A5C6JPS5</accession>
<dbReference type="AlphaFoldDB" id="A0A5C6JPS5"/>
<sequence length="86" mass="9720">MPSGREWTEAERGQWRQWWESPQAAMWDESFIPAVAVMLTYFGKILDGSANANHQMEFRHLATSLGLTADGMKRLGWTFQSGGGDQ</sequence>
<dbReference type="Proteomes" id="UP000320481">
    <property type="component" value="Unassembled WGS sequence"/>
</dbReference>
<name>A0A5C6JPS5_9ACTN</name>
<gene>
    <name evidence="1" type="ORF">FRZ03_18655</name>
</gene>
<proteinExistence type="predicted"/>
<keyword evidence="2" id="KW-1185">Reference proteome</keyword>
<protein>
    <submittedName>
        <fullName evidence="1">Uncharacterized protein</fullName>
    </submittedName>
</protein>
<reference evidence="1" key="1">
    <citation type="journal article" date="2019" name="Microbiol. Resour. Announc.">
        <title>Draft Genomic Sequences of Streptomyces misionensis and Streptomyces albidoflavus, bacteria applied for phytopathogen biocontrol.</title>
        <authorList>
            <person name="Pylro V."/>
            <person name="Dias A."/>
            <person name="Andreote F."/>
            <person name="Varani A."/>
            <person name="Andreote C."/>
            <person name="Bernardo E."/>
            <person name="Martins T."/>
        </authorList>
    </citation>
    <scope>NUCLEOTIDE SEQUENCE [LARGE SCALE GENOMIC DNA]</scope>
    <source>
        <strain evidence="1">66</strain>
    </source>
</reference>
<evidence type="ECO:0000313" key="1">
    <source>
        <dbReference type="EMBL" id="TWV43459.1"/>
    </source>
</evidence>
<evidence type="ECO:0000313" key="2">
    <source>
        <dbReference type="Proteomes" id="UP000320481"/>
    </source>
</evidence>
<dbReference type="EMBL" id="VOGW01000105">
    <property type="protein sequence ID" value="TWV43459.1"/>
    <property type="molecule type" value="Genomic_DNA"/>
</dbReference>